<reference evidence="4" key="1">
    <citation type="submission" date="2023-10" db="EMBL/GenBank/DDBJ databases">
        <authorList>
            <person name="Chen Y."/>
            <person name="Shah S."/>
            <person name="Dougan E. K."/>
            <person name="Thang M."/>
            <person name="Chan C."/>
        </authorList>
    </citation>
    <scope>NUCLEOTIDE SEQUENCE [LARGE SCALE GENOMIC DNA]</scope>
</reference>
<proteinExistence type="predicted"/>
<keyword evidence="1" id="KW-0175">Coiled coil</keyword>
<feature type="coiled-coil region" evidence="1">
    <location>
        <begin position="67"/>
        <end position="94"/>
    </location>
</feature>
<dbReference type="InterPro" id="IPR012337">
    <property type="entry name" value="RNaseH-like_sf"/>
</dbReference>
<gene>
    <name evidence="4" type="ORF">PCOR1329_LOCUS64944</name>
</gene>
<feature type="region of interest" description="Disordered" evidence="2">
    <location>
        <begin position="337"/>
        <end position="388"/>
    </location>
</feature>
<name>A0ABN9WBK8_9DINO</name>
<feature type="compositionally biased region" description="Basic residues" evidence="2">
    <location>
        <begin position="343"/>
        <end position="376"/>
    </location>
</feature>
<feature type="domain" description="Integrase catalytic" evidence="3">
    <location>
        <begin position="693"/>
        <end position="870"/>
    </location>
</feature>
<feature type="region of interest" description="Disordered" evidence="2">
    <location>
        <begin position="461"/>
        <end position="487"/>
    </location>
</feature>
<feature type="compositionally biased region" description="Basic and acidic residues" evidence="2">
    <location>
        <begin position="464"/>
        <end position="479"/>
    </location>
</feature>
<dbReference type="InterPro" id="IPR036397">
    <property type="entry name" value="RNaseH_sf"/>
</dbReference>
<evidence type="ECO:0000313" key="5">
    <source>
        <dbReference type="Proteomes" id="UP001189429"/>
    </source>
</evidence>
<dbReference type="SUPFAM" id="SSF53098">
    <property type="entry name" value="Ribonuclease H-like"/>
    <property type="match status" value="1"/>
</dbReference>
<comment type="caution">
    <text evidence="4">The sequence shown here is derived from an EMBL/GenBank/DDBJ whole genome shotgun (WGS) entry which is preliminary data.</text>
</comment>
<sequence>MARLPLPLGVAGSGAASAPGLLRTGSKLEAVHDVLGSEVFFGALRGHLAVTARREELRAAELREGQLQREAEARQALESQRLAHEEELGALRQAHAAALALKAEELRHRDAAHADALALRERRWGTPPSGPARAPECALDDQCAKSRVYAGYHDDDFLQECNEYRGHAKYHQHIEEAQDIPTWISSFELAFEDACEEGGLVMNDTGRSHFLLKNSGLSDKRLDDLKLHVAGDLSQYRVLQGLMMRLGKQDQVGQHNEWAWYGEQGDGADPDDMVETWYEAYNDEQYEWGYDQDFGWTATADGEWYFQEYDDIWAKYDDSGEMTEYYEAEQDDNDTYYGGKGCGKGKRGKSKGKGRGRGGFRRRFPMKGKGRGKGKGHSGNGNDRMSGAGIRRIEFGGATDDNEAAWLLDQRCYSDYLDGKHNTCGAISHGYRFRAPALTLAQKLSKQYALVVMKNQVSITGGTDRNDQRPTCDDQRHSSFLEGKNGNDDPYAILHTVKGKPRHGLIVDPGAAEGLLGTETLLEWNADLYQPEGISYNIRSSQATFTGINGQADPSCGEFLGPIWVEGMAKGTTYQADMIGSQLIMENPSRSAIWKQSDLRLIPDILMREMHDNITVTIIKPSFDLGKLAQKLTQAASDEERIKLLMGLHYKFFHPPDCEIERMIRALGLPAPIRELCKGLAEHCETCLQRQRAMNKPSIKMTIAVRFNERVQADLFFVFEKTWLMMIDECIRYRIACHLATKQGKDVLRAMLGHWIRYFGPMDNLVMDQEGGMTNDNVALVADRYNLRLIFGGADGHTTTGLAERAIQTLKLTALKTKRDVIKQGLTDISDEDIVEESAMVANLFMNYGGSVPAQGLFGYMPKDAYDPEAGTLTATQSAMDLTPDPTEQHLRLRLLAKSNILQAIIEERIAKANNTRQQAQDAKWIETLKPHDQIDIWRTPARKDQDGWRGPAEFISLDKDKAAAIVIHQNQPYKIPTRNMRARRMSFYVLGTSWDKYQVYLGSGSTMKLTELFEIIEGTPPGIVYRMGIFNEQPTPPELLQTPPPTWLLAQSVGMTIFRMTSVDGIIYGQGQRQLKGLSEFTHGVIVAWRDRHREDYYSSDIDPSQPINMVKFVGADWDKYHFLLLVSKHRYGDDNPGTYQHPDLSDIPFLDDDPYDPPSILQHTMPIEENTMNVNDSGILANALGELMEVPEVEVTNDHEDEPIPLQDADALYTWYADSCCIFKGLESHGPSRCFYLDLMDHEMVEIYASQAEQLIQESEFESLWPQIEESDHNEIKNYVKHDCFRPKLKTECNNANFIDATWVRRWMWKAALTLHIKDKMAGKRALLDENCFVWHDDKTEELTLATTVHVDDLFPTGRQSWLNWAHDLLEKKFGKITRKTMPFTHLGIEYHRLPDGTIFLSQDAYLDTIEARQLDKERSKNDGLLKMKNGIENVITVKEIASRSEFTESDLVNIQA</sequence>
<organism evidence="4 5">
    <name type="scientific">Prorocentrum cordatum</name>
    <dbReference type="NCBI Taxonomy" id="2364126"/>
    <lineage>
        <taxon>Eukaryota</taxon>
        <taxon>Sar</taxon>
        <taxon>Alveolata</taxon>
        <taxon>Dinophyceae</taxon>
        <taxon>Prorocentrales</taxon>
        <taxon>Prorocentraceae</taxon>
        <taxon>Prorocentrum</taxon>
    </lineage>
</organism>
<dbReference type="EMBL" id="CAUYUJ010018294">
    <property type="protein sequence ID" value="CAK0882424.1"/>
    <property type="molecule type" value="Genomic_DNA"/>
</dbReference>
<evidence type="ECO:0000256" key="2">
    <source>
        <dbReference type="SAM" id="MobiDB-lite"/>
    </source>
</evidence>
<dbReference type="Gene3D" id="3.30.420.10">
    <property type="entry name" value="Ribonuclease H-like superfamily/Ribonuclease H"/>
    <property type="match status" value="1"/>
</dbReference>
<evidence type="ECO:0000313" key="4">
    <source>
        <dbReference type="EMBL" id="CAK0882424.1"/>
    </source>
</evidence>
<evidence type="ECO:0000256" key="1">
    <source>
        <dbReference type="SAM" id="Coils"/>
    </source>
</evidence>
<keyword evidence="5" id="KW-1185">Reference proteome</keyword>
<protein>
    <recommendedName>
        <fullName evidence="3">Integrase catalytic domain-containing protein</fullName>
    </recommendedName>
</protein>
<dbReference type="PROSITE" id="PS50994">
    <property type="entry name" value="INTEGRASE"/>
    <property type="match status" value="1"/>
</dbReference>
<evidence type="ECO:0000259" key="3">
    <source>
        <dbReference type="PROSITE" id="PS50994"/>
    </source>
</evidence>
<accession>A0ABN9WBK8</accession>
<dbReference type="InterPro" id="IPR001584">
    <property type="entry name" value="Integrase_cat-core"/>
</dbReference>
<dbReference type="Proteomes" id="UP001189429">
    <property type="component" value="Unassembled WGS sequence"/>
</dbReference>